<feature type="transmembrane region" description="Helical" evidence="12">
    <location>
        <begin position="213"/>
        <end position="237"/>
    </location>
</feature>
<dbReference type="Proteomes" id="UP000654279">
    <property type="component" value="Unassembled WGS sequence"/>
</dbReference>
<dbReference type="GO" id="GO:0012505">
    <property type="term" value="C:endomembrane system"/>
    <property type="evidence" value="ECO:0007669"/>
    <property type="project" value="UniProtKB-SubCell"/>
</dbReference>
<dbReference type="SUPFAM" id="SSF49785">
    <property type="entry name" value="Galactose-binding domain-like"/>
    <property type="match status" value="2"/>
</dbReference>
<evidence type="ECO:0000256" key="1">
    <source>
        <dbReference type="ARBA" id="ARBA00004127"/>
    </source>
</evidence>
<feature type="transmembrane region" description="Helical" evidence="12">
    <location>
        <begin position="1154"/>
        <end position="1172"/>
    </location>
</feature>
<dbReference type="EMBL" id="JACRSO010000002">
    <property type="protein sequence ID" value="MBC8528915.1"/>
    <property type="molecule type" value="Genomic_DNA"/>
</dbReference>
<dbReference type="PANTHER" id="PTHR10050">
    <property type="entry name" value="DOLICHYL-PHOSPHATE-MANNOSE--PROTEIN MANNOSYLTRANSFERASE"/>
    <property type="match status" value="1"/>
</dbReference>
<evidence type="ECO:0000256" key="9">
    <source>
        <dbReference type="ARBA" id="ARBA00023295"/>
    </source>
</evidence>
<accession>A0A926D240</accession>
<evidence type="ECO:0000256" key="8">
    <source>
        <dbReference type="ARBA" id="ARBA00023136"/>
    </source>
</evidence>
<evidence type="ECO:0000313" key="15">
    <source>
        <dbReference type="EMBL" id="MBC8528915.1"/>
    </source>
</evidence>
<evidence type="ECO:0000256" key="2">
    <source>
        <dbReference type="ARBA" id="ARBA00004922"/>
    </source>
</evidence>
<dbReference type="Pfam" id="PF16192">
    <property type="entry name" value="PMT_4TMC"/>
    <property type="match status" value="1"/>
</dbReference>
<evidence type="ECO:0000256" key="5">
    <source>
        <dbReference type="ARBA" id="ARBA00022679"/>
    </source>
</evidence>
<comment type="similarity">
    <text evidence="3">Belongs to the glycosyltransferase 39 family.</text>
</comment>
<evidence type="ECO:0000256" key="4">
    <source>
        <dbReference type="ARBA" id="ARBA00022676"/>
    </source>
</evidence>
<feature type="chain" id="PRO_5037128248" description="Polyprenol-phosphate-mannose--protein mannosyltransferase" evidence="13">
    <location>
        <begin position="25"/>
        <end position="1322"/>
    </location>
</feature>
<evidence type="ECO:0000256" key="3">
    <source>
        <dbReference type="ARBA" id="ARBA00007222"/>
    </source>
</evidence>
<feature type="signal peptide" evidence="13">
    <location>
        <begin position="1"/>
        <end position="24"/>
    </location>
</feature>
<keyword evidence="13" id="KW-0732">Signal</keyword>
<dbReference type="GO" id="GO:0016020">
    <property type="term" value="C:membrane"/>
    <property type="evidence" value="ECO:0007669"/>
    <property type="project" value="InterPro"/>
</dbReference>
<keyword evidence="4" id="KW-0328">Glycosyltransferase</keyword>
<feature type="transmembrane region" description="Helical" evidence="12">
    <location>
        <begin position="985"/>
        <end position="1001"/>
    </location>
</feature>
<keyword evidence="8 12" id="KW-0472">Membrane</keyword>
<name>A0A926D240_9FIRM</name>
<dbReference type="GO" id="GO:0006493">
    <property type="term" value="P:protein O-linked glycosylation"/>
    <property type="evidence" value="ECO:0007669"/>
    <property type="project" value="InterPro"/>
</dbReference>
<feature type="transmembrane region" description="Helical" evidence="12">
    <location>
        <begin position="412"/>
        <end position="441"/>
    </location>
</feature>
<dbReference type="RefSeq" id="WP_249284850.1">
    <property type="nucleotide sequence ID" value="NZ_JACRSO010000002.1"/>
</dbReference>
<feature type="transmembrane region" description="Helical" evidence="12">
    <location>
        <begin position="328"/>
        <end position="352"/>
    </location>
</feature>
<feature type="transmembrane region" description="Helical" evidence="12">
    <location>
        <begin position="1279"/>
        <end position="1304"/>
    </location>
</feature>
<feature type="transmembrane region" description="Helical" evidence="12">
    <location>
        <begin position="1226"/>
        <end position="1243"/>
    </location>
</feature>
<evidence type="ECO:0000256" key="11">
    <source>
        <dbReference type="ARBA" id="ARBA00093644"/>
    </source>
</evidence>
<comment type="caution">
    <text evidence="15">The sequence shown here is derived from an EMBL/GenBank/DDBJ whole genome shotgun (WGS) entry which is preliminary data.</text>
</comment>
<feature type="transmembrane region" description="Helical" evidence="12">
    <location>
        <begin position="249"/>
        <end position="268"/>
    </location>
</feature>
<proteinExistence type="inferred from homology"/>
<feature type="transmembrane region" description="Helical" evidence="12">
    <location>
        <begin position="1007"/>
        <end position="1025"/>
    </location>
</feature>
<dbReference type="GO" id="GO:0000030">
    <property type="term" value="F:mannosyltransferase activity"/>
    <property type="evidence" value="ECO:0007669"/>
    <property type="project" value="InterPro"/>
</dbReference>
<comment type="subcellular location">
    <subcellularLocation>
        <location evidence="1">Endomembrane system</location>
        <topology evidence="1">Multi-pass membrane protein</topology>
    </subcellularLocation>
</comment>
<keyword evidence="9" id="KW-0326">Glycosidase</keyword>
<protein>
    <recommendedName>
        <fullName evidence="10">Polyprenol-phosphate-mannose--protein mannosyltransferase</fullName>
    </recommendedName>
    <alternativeName>
        <fullName evidence="11">Protein O-mannosyltransferase</fullName>
    </alternativeName>
</protein>
<keyword evidence="6 12" id="KW-0812">Transmembrane</keyword>
<dbReference type="PROSITE" id="PS50022">
    <property type="entry name" value="FA58C_3"/>
    <property type="match status" value="1"/>
</dbReference>
<feature type="transmembrane region" description="Helical" evidence="12">
    <location>
        <begin position="621"/>
        <end position="639"/>
    </location>
</feature>
<feature type="transmembrane region" description="Helical" evidence="12">
    <location>
        <begin position="931"/>
        <end position="948"/>
    </location>
</feature>
<keyword evidence="5" id="KW-0808">Transferase</keyword>
<feature type="transmembrane region" description="Helical" evidence="12">
    <location>
        <begin position="1060"/>
        <end position="1083"/>
    </location>
</feature>
<dbReference type="InterPro" id="IPR027005">
    <property type="entry name" value="PMT-like"/>
</dbReference>
<dbReference type="Pfam" id="PF02366">
    <property type="entry name" value="PMT"/>
    <property type="match status" value="1"/>
</dbReference>
<feature type="transmembrane region" description="Helical" evidence="12">
    <location>
        <begin position="697"/>
        <end position="715"/>
    </location>
</feature>
<evidence type="ECO:0000256" key="12">
    <source>
        <dbReference type="SAM" id="Phobius"/>
    </source>
</evidence>
<feature type="transmembrane region" description="Helical" evidence="12">
    <location>
        <begin position="516"/>
        <end position="541"/>
    </location>
</feature>
<dbReference type="InterPro" id="IPR008979">
    <property type="entry name" value="Galactose-bd-like_sf"/>
</dbReference>
<feature type="transmembrane region" description="Helical" evidence="12">
    <location>
        <begin position="485"/>
        <end position="510"/>
    </location>
</feature>
<keyword evidence="7 12" id="KW-1133">Transmembrane helix</keyword>
<comment type="pathway">
    <text evidence="2">Protein modification; protein glycosylation.</text>
</comment>
<feature type="transmembrane region" description="Helical" evidence="12">
    <location>
        <begin position="901"/>
        <end position="919"/>
    </location>
</feature>
<evidence type="ECO:0000256" key="13">
    <source>
        <dbReference type="SAM" id="SignalP"/>
    </source>
</evidence>
<feature type="transmembrane region" description="Helical" evidence="12">
    <location>
        <begin position="1249"/>
        <end position="1267"/>
    </location>
</feature>
<feature type="transmembrane region" description="Helical" evidence="12">
    <location>
        <begin position="453"/>
        <end position="473"/>
    </location>
</feature>
<organism evidence="15 16">
    <name type="scientific">Luoshenia tenuis</name>
    <dbReference type="NCBI Taxonomy" id="2763654"/>
    <lineage>
        <taxon>Bacteria</taxon>
        <taxon>Bacillati</taxon>
        <taxon>Bacillota</taxon>
        <taxon>Clostridia</taxon>
        <taxon>Christensenellales</taxon>
        <taxon>Christensenellaceae</taxon>
        <taxon>Luoshenia</taxon>
    </lineage>
</organism>
<feature type="domain" description="F5/8 type C" evidence="14">
    <location>
        <begin position="723"/>
        <end position="804"/>
    </location>
</feature>
<feature type="transmembrane region" description="Helical" evidence="12">
    <location>
        <begin position="388"/>
        <end position="405"/>
    </location>
</feature>
<reference evidence="15" key="1">
    <citation type="submission" date="2020-08" db="EMBL/GenBank/DDBJ databases">
        <title>Genome public.</title>
        <authorList>
            <person name="Liu C."/>
            <person name="Sun Q."/>
        </authorList>
    </citation>
    <scope>NUCLEOTIDE SEQUENCE</scope>
    <source>
        <strain evidence="15">NSJ-44</strain>
    </source>
</reference>
<keyword evidence="9" id="KW-0378">Hydrolase</keyword>
<dbReference type="InterPro" id="IPR032421">
    <property type="entry name" value="PMT_4TMC"/>
</dbReference>
<dbReference type="InterPro" id="IPR000421">
    <property type="entry name" value="FA58C"/>
</dbReference>
<keyword evidence="16" id="KW-1185">Reference proteome</keyword>
<gene>
    <name evidence="15" type="ORF">H8699_05700</name>
</gene>
<evidence type="ECO:0000259" key="14">
    <source>
        <dbReference type="PROSITE" id="PS50022"/>
    </source>
</evidence>
<feature type="transmembrane region" description="Helical" evidence="12">
    <location>
        <begin position="364"/>
        <end position="382"/>
    </location>
</feature>
<dbReference type="InterPro" id="IPR003342">
    <property type="entry name" value="ArnT-like_N"/>
</dbReference>
<feature type="transmembrane region" description="Helical" evidence="12">
    <location>
        <begin position="592"/>
        <end position="615"/>
    </location>
</feature>
<feature type="transmembrane region" description="Helical" evidence="12">
    <location>
        <begin position="548"/>
        <end position="565"/>
    </location>
</feature>
<dbReference type="GO" id="GO:0016798">
    <property type="term" value="F:hydrolase activity, acting on glycosyl bonds"/>
    <property type="evidence" value="ECO:0007669"/>
    <property type="project" value="UniProtKB-KW"/>
</dbReference>
<evidence type="ECO:0000313" key="16">
    <source>
        <dbReference type="Proteomes" id="UP000654279"/>
    </source>
</evidence>
<evidence type="ECO:0000256" key="7">
    <source>
        <dbReference type="ARBA" id="ARBA00022989"/>
    </source>
</evidence>
<evidence type="ECO:0000256" key="10">
    <source>
        <dbReference type="ARBA" id="ARBA00093617"/>
    </source>
</evidence>
<evidence type="ECO:0000256" key="6">
    <source>
        <dbReference type="ARBA" id="ARBA00022692"/>
    </source>
</evidence>
<sequence>MKRFFTLLMAIWLCFGLFPLQALADGESGLLYNGDFEDGLIGWTESVEKQERAVEFALEPIGDAAGGVGQCLRVTQLTQNNASMRQTVQVRGNAVYRVSGFVWLTSLTQAPDNTSYGASISVTDRDYLFPQVTTNDGSWQYIEYYVRTGLTQREMTVAVGLGGKEAYCQGEAYFDDILVEEAAAPEGATVIPLYDNRIYMARDMAKLFDDPNLVTSLCFLLGVLFLALFLWAVWRYMGSKELLRPDKKMYVGAFAVLMLAGLIFRMVLAANIDGYPYDIGCFYGWASRLNEVSFGDFYSPTYFCDYPPGYFYPLWLIGFLHKTFGIEMYSGLSLILLKLPAILMDLAAGYMIMRLARRHLNDRAALTLTAVYLFNPAIWINSSVYGQMDAFLAVLIASTLLFIVRKQYHWSILCYMVAVLVKPQALVFAPVVGLGYIGGLVKAAERKTALKRIGAGLLLAAGAFILLAVPFLYKQSGTFIFEKYLTTLASYPYASLNALNLYALLGFNFVDINAQLLGLTCGTWGYIFTGLAIVGTIVGWVRWRDKKGAYFMLAALLLTTLYILGPKMHERYLMPVFLLLTLAYTQIRDRRLLYIIGGFAATNFINTALTMIWIHVPNYNIFYMLLCAVQIGLWAYLLYTAVRIFERRKVLTLSEDPVPEDIAVEKNTAKAMQVKPAYERLFYGRERAKVLWSKKEVLLLLALTLVYACFAFFHLGSTETPKTWWETTNDYEATTVDLGEVHDLSYVMYYMGINEGNIAISYSVDGVNWTEGPRIEYTHGEMYRWYPLSCPMEARYIRLRPQTTGLRVLEIGFLDTDQQAVPVQSVTGDDGSEHGFAKAFDEQEMVKNWPDPLYGMYFDELYHGRTAYEHIMGWHPYETTHPPLGKVIMMAGIEMFGMDPFGWRFMGTVFGIAMVPLMYLMTRAIFKKPKWAFVGAFLMAFDLMHFVQTRIATIDSYSVFFIMMMYGFMYLYYERNFHRQPLRQTLWPLMLCGVSFGLGAATKWICLYAGAGLAVLFFYTLGLRYKEYRLAKRALKQENYTPAEKKVYTGVKKTFPRATVITLLVCLLFFIVIPVGIYVLSYIPEADGFQKPLLETVWQNQQYMFSYHSQLVDQHPYASPWWEWALMIRPTFFYSDQLLPEGWTAGISCMGNPLIWWTGLAAIGYVLAVVLIQRRSHAATYRMTWQAMTASRRTLSDGRAALYGIGAAVWGSVQWIAERWRKNPRLTFILIGLASQFLPWVLVPRSTFLYHYFASVPFMMLCLVFCLQKIDATGKKGRWAVRIFLIAVFAIFCFFLPAVTGIPIPEGYARLLKWLPTWVLFI</sequence>
<dbReference type="Gene3D" id="2.60.120.260">
    <property type="entry name" value="Galactose-binding domain-like"/>
    <property type="match status" value="2"/>
</dbReference>
<feature type="transmembrane region" description="Helical" evidence="12">
    <location>
        <begin position="954"/>
        <end position="973"/>
    </location>
</feature>